<evidence type="ECO:0000313" key="3">
    <source>
        <dbReference type="EMBL" id="MEE8658090.1"/>
    </source>
</evidence>
<evidence type="ECO:0000256" key="1">
    <source>
        <dbReference type="ARBA" id="ARBA00022741"/>
    </source>
</evidence>
<dbReference type="Gene3D" id="3.40.50.2300">
    <property type="match status" value="1"/>
</dbReference>
<reference evidence="3 4" key="1">
    <citation type="submission" date="2023-10" db="EMBL/GenBank/DDBJ databases">
        <title>Sorlinia euscelidii gen. nov., sp. nov., an acetic acid bacteria isolated from the gut of Euscelidius variegatus emitter.</title>
        <authorList>
            <person name="Michoud G."/>
            <person name="Marasco R."/>
            <person name="Seferji K."/>
            <person name="Gonella E."/>
            <person name="Garuglieri E."/>
            <person name="Alma A."/>
            <person name="Mapelli F."/>
            <person name="Borin S."/>
            <person name="Daffonchio D."/>
            <person name="Crotti E."/>
        </authorList>
    </citation>
    <scope>NUCLEOTIDE SEQUENCE [LARGE SCALE GENOMIC DNA]</scope>
    <source>
        <strain evidence="3 4">EV16P</strain>
    </source>
</reference>
<dbReference type="PANTHER" id="PTHR43384">
    <property type="entry name" value="SEPTUM SITE-DETERMINING PROTEIN MIND HOMOLOG, CHLOROPLASTIC-RELATED"/>
    <property type="match status" value="1"/>
</dbReference>
<gene>
    <name evidence="3" type="ORF">DOFOFD_03560</name>
</gene>
<comment type="caution">
    <text evidence="3">The sequence shown here is derived from an EMBL/GenBank/DDBJ whole genome shotgun (WGS) entry which is preliminary data.</text>
</comment>
<organism evidence="3 4">
    <name type="scientific">Sorlinia euscelidii</name>
    <dbReference type="NCBI Taxonomy" id="3081148"/>
    <lineage>
        <taxon>Bacteria</taxon>
        <taxon>Pseudomonadati</taxon>
        <taxon>Pseudomonadota</taxon>
        <taxon>Alphaproteobacteria</taxon>
        <taxon>Acetobacterales</taxon>
        <taxon>Acetobacteraceae</taxon>
        <taxon>Sorlinia</taxon>
    </lineage>
</organism>
<name>A0ABU7U0V2_9PROT</name>
<dbReference type="Gene3D" id="3.40.50.300">
    <property type="entry name" value="P-loop containing nucleotide triphosphate hydrolases"/>
    <property type="match status" value="1"/>
</dbReference>
<accession>A0ABU7U0V2</accession>
<evidence type="ECO:0000256" key="2">
    <source>
        <dbReference type="ARBA" id="ARBA00022840"/>
    </source>
</evidence>
<dbReference type="Proteomes" id="UP001312908">
    <property type="component" value="Unassembled WGS sequence"/>
</dbReference>
<dbReference type="InterPro" id="IPR027417">
    <property type="entry name" value="P-loop_NTPase"/>
</dbReference>
<dbReference type="EMBL" id="JAWJZY010000001">
    <property type="protein sequence ID" value="MEE8658090.1"/>
    <property type="molecule type" value="Genomic_DNA"/>
</dbReference>
<sequence>MVQTLRQIPEVNRDDDGDVFEGHARKDFLGFVTDEASASIIQTSFRSFITQPSDVRRGHLSAAISAFESMASPRFILVDVSGQDSPLELLTMLSNVVEPDVRVLAIGENRDLNFYRELKQSIGVTEYLYKPLTVDLVNRVFLPILMANERASSVLNNALVTISGAGGGAGASTIAVNLAKFLSNHARRNTLLYDPDCYFGTCNVSLNVASSSALKTVFEAPERIDRSVLQSTMQRIDERLSMISCDLDYQIKVDYAPGAVEHTLQLSENRFNFIVADVPMHARGVANEFIKLARHRIIVVRPTMHSVRNAVKLLKFIRASGVASRPIIVLNEVDLPGGLTKAQIAEALQREPDVTLPYVPSQANKCCNLGDLLADHSEAYKSGIIEIAAQLDTKVLAERSKMTRLSHKLSALLSRFAR</sequence>
<dbReference type="RefSeq" id="WP_394819030.1">
    <property type="nucleotide sequence ID" value="NZ_JAWJZY010000001.1"/>
</dbReference>
<protein>
    <recommendedName>
        <fullName evidence="5">Pilus assembly protein CpaE</fullName>
    </recommendedName>
</protein>
<evidence type="ECO:0000313" key="4">
    <source>
        <dbReference type="Proteomes" id="UP001312908"/>
    </source>
</evidence>
<keyword evidence="4" id="KW-1185">Reference proteome</keyword>
<dbReference type="SUPFAM" id="SSF52540">
    <property type="entry name" value="P-loop containing nucleoside triphosphate hydrolases"/>
    <property type="match status" value="1"/>
</dbReference>
<dbReference type="PANTHER" id="PTHR43384:SF6">
    <property type="entry name" value="SEPTUM SITE-DETERMINING PROTEIN MIND HOMOLOG, CHLOROPLASTIC"/>
    <property type="match status" value="1"/>
</dbReference>
<keyword evidence="1" id="KW-0547">Nucleotide-binding</keyword>
<dbReference type="InterPro" id="IPR050625">
    <property type="entry name" value="ParA/MinD_ATPase"/>
</dbReference>
<evidence type="ECO:0008006" key="5">
    <source>
        <dbReference type="Google" id="ProtNLM"/>
    </source>
</evidence>
<proteinExistence type="predicted"/>
<keyword evidence="2" id="KW-0067">ATP-binding</keyword>